<dbReference type="OrthoDB" id="1606438at2759"/>
<dbReference type="AlphaFoldDB" id="A0A9D3VMD0"/>
<comment type="caution">
    <text evidence="5">The sequence shown here is derived from an EMBL/GenBank/DDBJ whole genome shotgun (WGS) entry which is preliminary data.</text>
</comment>
<dbReference type="GO" id="GO:0032259">
    <property type="term" value="P:methylation"/>
    <property type="evidence" value="ECO:0007669"/>
    <property type="project" value="UniProtKB-KW"/>
</dbReference>
<keyword evidence="3" id="KW-0949">S-adenosyl-L-methionine</keyword>
<dbReference type="Proteomes" id="UP000828251">
    <property type="component" value="Unassembled WGS sequence"/>
</dbReference>
<dbReference type="SUPFAM" id="SSF53335">
    <property type="entry name" value="S-adenosyl-L-methionine-dependent methyltransferases"/>
    <property type="match status" value="1"/>
</dbReference>
<protein>
    <recommendedName>
        <fullName evidence="4">O-methyltransferase C-terminal domain-containing protein</fullName>
    </recommendedName>
</protein>
<dbReference type="Pfam" id="PF00891">
    <property type="entry name" value="Methyltransf_2"/>
    <property type="match status" value="1"/>
</dbReference>
<evidence type="ECO:0000313" key="6">
    <source>
        <dbReference type="Proteomes" id="UP000828251"/>
    </source>
</evidence>
<dbReference type="InterPro" id="IPR016461">
    <property type="entry name" value="COMT-like"/>
</dbReference>
<feature type="domain" description="O-methyltransferase C-terminal" evidence="4">
    <location>
        <begin position="38"/>
        <end position="106"/>
    </location>
</feature>
<keyword evidence="1" id="KW-0489">Methyltransferase</keyword>
<evidence type="ECO:0000259" key="4">
    <source>
        <dbReference type="Pfam" id="PF00891"/>
    </source>
</evidence>
<keyword evidence="2" id="KW-0808">Transferase</keyword>
<sequence>MKSPHLKSRTGKIHGATSRQTSAIANSSMMLWLAILDRRLVDVGGGTGTALSLLVKTFPWIRGINFDLPHVVAVVPKSGSIENVGGDMFMSIPNTDVVFLMISSKDESRFVMHDLINDLAQVVAEDTCSKLEGNMQQKFSNCTRHSSYIVIDYDTVKKFEAFDQVNSLRAFLPLKMSF</sequence>
<dbReference type="PANTHER" id="PTHR11746">
    <property type="entry name" value="O-METHYLTRANSFERASE"/>
    <property type="match status" value="1"/>
</dbReference>
<dbReference type="GO" id="GO:0008171">
    <property type="term" value="F:O-methyltransferase activity"/>
    <property type="evidence" value="ECO:0007669"/>
    <property type="project" value="InterPro"/>
</dbReference>
<organism evidence="5 6">
    <name type="scientific">Gossypium stocksii</name>
    <dbReference type="NCBI Taxonomy" id="47602"/>
    <lineage>
        <taxon>Eukaryota</taxon>
        <taxon>Viridiplantae</taxon>
        <taxon>Streptophyta</taxon>
        <taxon>Embryophyta</taxon>
        <taxon>Tracheophyta</taxon>
        <taxon>Spermatophyta</taxon>
        <taxon>Magnoliopsida</taxon>
        <taxon>eudicotyledons</taxon>
        <taxon>Gunneridae</taxon>
        <taxon>Pentapetalae</taxon>
        <taxon>rosids</taxon>
        <taxon>malvids</taxon>
        <taxon>Malvales</taxon>
        <taxon>Malvaceae</taxon>
        <taxon>Malvoideae</taxon>
        <taxon>Gossypium</taxon>
    </lineage>
</organism>
<proteinExistence type="predicted"/>
<dbReference type="Gene3D" id="3.40.50.150">
    <property type="entry name" value="Vaccinia Virus protein VP39"/>
    <property type="match status" value="1"/>
</dbReference>
<accession>A0A9D3VMD0</accession>
<dbReference type="InterPro" id="IPR001077">
    <property type="entry name" value="COMT_C"/>
</dbReference>
<evidence type="ECO:0000313" key="5">
    <source>
        <dbReference type="EMBL" id="KAH1090321.1"/>
    </source>
</evidence>
<evidence type="ECO:0000256" key="1">
    <source>
        <dbReference type="ARBA" id="ARBA00022603"/>
    </source>
</evidence>
<name>A0A9D3VMD0_9ROSI</name>
<gene>
    <name evidence="5" type="ORF">J1N35_017578</name>
</gene>
<dbReference type="EMBL" id="JAIQCV010000006">
    <property type="protein sequence ID" value="KAH1090321.1"/>
    <property type="molecule type" value="Genomic_DNA"/>
</dbReference>
<keyword evidence="6" id="KW-1185">Reference proteome</keyword>
<dbReference type="InterPro" id="IPR029063">
    <property type="entry name" value="SAM-dependent_MTases_sf"/>
</dbReference>
<evidence type="ECO:0000256" key="3">
    <source>
        <dbReference type="ARBA" id="ARBA00022691"/>
    </source>
</evidence>
<reference evidence="5 6" key="1">
    <citation type="journal article" date="2021" name="Plant Biotechnol. J.">
        <title>Multi-omics assisted identification of the key and species-specific regulatory components of drought-tolerant mechanisms in Gossypium stocksii.</title>
        <authorList>
            <person name="Yu D."/>
            <person name="Ke L."/>
            <person name="Zhang D."/>
            <person name="Wu Y."/>
            <person name="Sun Y."/>
            <person name="Mei J."/>
            <person name="Sun J."/>
            <person name="Sun Y."/>
        </authorList>
    </citation>
    <scope>NUCLEOTIDE SEQUENCE [LARGE SCALE GENOMIC DNA]</scope>
    <source>
        <strain evidence="6">cv. E1</strain>
        <tissue evidence="5">Leaf</tissue>
    </source>
</reference>
<dbReference type="PROSITE" id="PS51683">
    <property type="entry name" value="SAM_OMT_II"/>
    <property type="match status" value="1"/>
</dbReference>
<evidence type="ECO:0000256" key="2">
    <source>
        <dbReference type="ARBA" id="ARBA00022679"/>
    </source>
</evidence>